<keyword evidence="4" id="KW-1185">Reference proteome</keyword>
<feature type="signal peptide" evidence="2">
    <location>
        <begin position="1"/>
        <end position="18"/>
    </location>
</feature>
<dbReference type="OrthoDB" id="10252509at2759"/>
<keyword evidence="3" id="KW-0647">Proteasome</keyword>
<dbReference type="GO" id="GO:0034515">
    <property type="term" value="C:proteasome storage granule"/>
    <property type="evidence" value="ECO:0007669"/>
    <property type="project" value="TreeGrafter"/>
</dbReference>
<evidence type="ECO:0000256" key="1">
    <source>
        <dbReference type="ARBA" id="ARBA00022737"/>
    </source>
</evidence>
<sequence length="85" mass="9129">MLSATASLGLILLWDVDGGLTQIDKYLYSSENFIKSGALLACGIVNSGVRNECDPALALLSDYISHRVTGIPEQAHSSRVYLKMG</sequence>
<evidence type="ECO:0000313" key="4">
    <source>
        <dbReference type="Proteomes" id="UP000324222"/>
    </source>
</evidence>
<dbReference type="GO" id="GO:0043161">
    <property type="term" value="P:proteasome-mediated ubiquitin-dependent protein catabolic process"/>
    <property type="evidence" value="ECO:0007669"/>
    <property type="project" value="TreeGrafter"/>
</dbReference>
<comment type="caution">
    <text evidence="3">The sequence shown here is derived from an EMBL/GenBank/DDBJ whole genome shotgun (WGS) entry which is preliminary data.</text>
</comment>
<dbReference type="Proteomes" id="UP000324222">
    <property type="component" value="Unassembled WGS sequence"/>
</dbReference>
<reference evidence="3 4" key="1">
    <citation type="submission" date="2019-05" db="EMBL/GenBank/DDBJ databases">
        <title>Another draft genome of Portunus trituberculatus and its Hox gene families provides insights of decapod evolution.</title>
        <authorList>
            <person name="Jeong J.-H."/>
            <person name="Song I."/>
            <person name="Kim S."/>
            <person name="Choi T."/>
            <person name="Kim D."/>
            <person name="Ryu S."/>
            <person name="Kim W."/>
        </authorList>
    </citation>
    <scope>NUCLEOTIDE SEQUENCE [LARGE SCALE GENOMIC DNA]</scope>
    <source>
        <tissue evidence="3">Muscle</tissue>
    </source>
</reference>
<evidence type="ECO:0000313" key="3">
    <source>
        <dbReference type="EMBL" id="MPC72854.1"/>
    </source>
</evidence>
<feature type="chain" id="PRO_5023133048" evidence="2">
    <location>
        <begin position="19"/>
        <end position="85"/>
    </location>
</feature>
<protein>
    <submittedName>
        <fullName evidence="3">26S proteasome non-ATPase regulatory subunit 2</fullName>
    </submittedName>
</protein>
<dbReference type="PANTHER" id="PTHR10943:SF1">
    <property type="entry name" value="26S PROTEASOME NON-ATPASE REGULATORY SUBUNIT 2"/>
    <property type="match status" value="1"/>
</dbReference>
<dbReference type="Gene3D" id="1.25.10.10">
    <property type="entry name" value="Leucine-rich Repeat Variant"/>
    <property type="match status" value="1"/>
</dbReference>
<keyword evidence="2" id="KW-0732">Signal</keyword>
<dbReference type="GO" id="GO:0008540">
    <property type="term" value="C:proteasome regulatory particle, base subcomplex"/>
    <property type="evidence" value="ECO:0007669"/>
    <property type="project" value="TreeGrafter"/>
</dbReference>
<name>A0A5B7HWR3_PORTR</name>
<gene>
    <name evidence="3" type="primary">Psmd2</name>
    <name evidence="3" type="ORF">E2C01_067168</name>
</gene>
<dbReference type="AlphaFoldDB" id="A0A5B7HWR3"/>
<accession>A0A5B7HWR3</accession>
<dbReference type="Pfam" id="PF01851">
    <property type="entry name" value="PC_rep"/>
    <property type="match status" value="2"/>
</dbReference>
<proteinExistence type="predicted"/>
<dbReference type="PANTHER" id="PTHR10943">
    <property type="entry name" value="26S PROTEASOME NON-ATPASE REGULATORY SUBUNIT"/>
    <property type="match status" value="1"/>
</dbReference>
<evidence type="ECO:0000256" key="2">
    <source>
        <dbReference type="SAM" id="SignalP"/>
    </source>
</evidence>
<organism evidence="3 4">
    <name type="scientific">Portunus trituberculatus</name>
    <name type="common">Swimming crab</name>
    <name type="synonym">Neptunus trituberculatus</name>
    <dbReference type="NCBI Taxonomy" id="210409"/>
    <lineage>
        <taxon>Eukaryota</taxon>
        <taxon>Metazoa</taxon>
        <taxon>Ecdysozoa</taxon>
        <taxon>Arthropoda</taxon>
        <taxon>Crustacea</taxon>
        <taxon>Multicrustacea</taxon>
        <taxon>Malacostraca</taxon>
        <taxon>Eumalacostraca</taxon>
        <taxon>Eucarida</taxon>
        <taxon>Decapoda</taxon>
        <taxon>Pleocyemata</taxon>
        <taxon>Brachyura</taxon>
        <taxon>Eubrachyura</taxon>
        <taxon>Portunoidea</taxon>
        <taxon>Portunidae</taxon>
        <taxon>Portuninae</taxon>
        <taxon>Portunus</taxon>
    </lineage>
</organism>
<dbReference type="GO" id="GO:0005634">
    <property type="term" value="C:nucleus"/>
    <property type="evidence" value="ECO:0007669"/>
    <property type="project" value="TreeGrafter"/>
</dbReference>
<keyword evidence="1" id="KW-0677">Repeat</keyword>
<dbReference type="EMBL" id="VSRR010035549">
    <property type="protein sequence ID" value="MPC72854.1"/>
    <property type="molecule type" value="Genomic_DNA"/>
</dbReference>
<dbReference type="InterPro" id="IPR011989">
    <property type="entry name" value="ARM-like"/>
</dbReference>
<dbReference type="InterPro" id="IPR002015">
    <property type="entry name" value="Proteasome/cyclosome_rpt"/>
</dbReference>